<evidence type="ECO:0000256" key="5">
    <source>
        <dbReference type="ARBA" id="ARBA00022989"/>
    </source>
</evidence>
<dbReference type="Pfam" id="PF00528">
    <property type="entry name" value="BPD_transp_1"/>
    <property type="match status" value="1"/>
</dbReference>
<dbReference type="AlphaFoldDB" id="A0A1E3UKK3"/>
<evidence type="ECO:0000256" key="3">
    <source>
        <dbReference type="ARBA" id="ARBA00022475"/>
    </source>
</evidence>
<keyword evidence="4 7" id="KW-0812">Transmembrane</keyword>
<dbReference type="OrthoDB" id="367897at2"/>
<evidence type="ECO:0000313" key="12">
    <source>
        <dbReference type="Proteomes" id="UP000094067"/>
    </source>
</evidence>
<evidence type="ECO:0000259" key="8">
    <source>
        <dbReference type="PROSITE" id="PS50928"/>
    </source>
</evidence>
<feature type="transmembrane region" description="Helical" evidence="7">
    <location>
        <begin position="262"/>
        <end position="286"/>
    </location>
</feature>
<reference evidence="11 14" key="2">
    <citation type="submission" date="2016-08" db="EMBL/GenBank/DDBJ databases">
        <title>Characterization of Isolates of Eisenbergiella tayi Derived from Blood Cultures, Using Whole Genome Sequencing.</title>
        <authorList>
            <person name="Bernier A.-M."/>
            <person name="Burdz T."/>
            <person name="Wiebe D."/>
            <person name="Bernard K."/>
        </authorList>
    </citation>
    <scope>NUCLEOTIDE SEQUENCE [LARGE SCALE GENOMIC DNA]</scope>
    <source>
        <strain evidence="11 14">NML120146</strain>
    </source>
</reference>
<feature type="domain" description="ABC transmembrane type-1" evidence="8">
    <location>
        <begin position="70"/>
        <end position="283"/>
    </location>
</feature>
<dbReference type="RefSeq" id="WP_069155008.1">
    <property type="nucleotide sequence ID" value="NZ_DBFYTW010000126.1"/>
</dbReference>
<comment type="similarity">
    <text evidence="7">Belongs to the binding-protein-dependent transport system permease family.</text>
</comment>
<dbReference type="PANTHER" id="PTHR30193:SF37">
    <property type="entry name" value="INNER MEMBRANE ABC TRANSPORTER PERMEASE PROTEIN YCJO"/>
    <property type="match status" value="1"/>
</dbReference>
<evidence type="ECO:0000313" key="10">
    <source>
        <dbReference type="EMBL" id="ODR53181.1"/>
    </source>
</evidence>
<proteinExistence type="inferred from homology"/>
<dbReference type="Proteomes" id="UP000094067">
    <property type="component" value="Unassembled WGS sequence"/>
</dbReference>
<organism evidence="10 13">
    <name type="scientific">Eisenbergiella tayi</name>
    <dbReference type="NCBI Taxonomy" id="1432052"/>
    <lineage>
        <taxon>Bacteria</taxon>
        <taxon>Bacillati</taxon>
        <taxon>Bacillota</taxon>
        <taxon>Clostridia</taxon>
        <taxon>Lachnospirales</taxon>
        <taxon>Lachnospiraceae</taxon>
        <taxon>Eisenbergiella</taxon>
    </lineage>
</organism>
<dbReference type="Proteomes" id="UP000094271">
    <property type="component" value="Unassembled WGS sequence"/>
</dbReference>
<dbReference type="EMBL" id="MEHA01000005">
    <property type="protein sequence ID" value="ODR53181.1"/>
    <property type="molecule type" value="Genomic_DNA"/>
</dbReference>
<reference evidence="10 13" key="3">
    <citation type="submission" date="2016-08" db="EMBL/GenBank/DDBJ databases">
        <authorList>
            <person name="Seilhamer J.J."/>
        </authorList>
    </citation>
    <scope>NUCLEOTIDE SEQUENCE [LARGE SCALE GENOMIC DNA]</scope>
    <source>
        <strain evidence="10 13">NML150140-1</strain>
    </source>
</reference>
<evidence type="ECO:0000313" key="13">
    <source>
        <dbReference type="Proteomes" id="UP000094271"/>
    </source>
</evidence>
<keyword evidence="5 7" id="KW-1133">Transmembrane helix</keyword>
<keyword evidence="14" id="KW-1185">Reference proteome</keyword>
<evidence type="ECO:0000256" key="1">
    <source>
        <dbReference type="ARBA" id="ARBA00004651"/>
    </source>
</evidence>
<evidence type="ECO:0000313" key="9">
    <source>
        <dbReference type="EMBL" id="ODM02492.1"/>
    </source>
</evidence>
<feature type="transmembrane region" description="Helical" evidence="7">
    <location>
        <begin position="155"/>
        <end position="180"/>
    </location>
</feature>
<dbReference type="Gene3D" id="1.10.3720.10">
    <property type="entry name" value="MetI-like"/>
    <property type="match status" value="1"/>
</dbReference>
<name>A0A1E3UKK3_9FIRM</name>
<gene>
    <name evidence="9" type="primary">lacF_31</name>
    <name evidence="10" type="ORF">BEI59_09035</name>
    <name evidence="9" type="ORF">BEI61_05654</name>
    <name evidence="11" type="ORF">BEI63_14715</name>
</gene>
<dbReference type="InterPro" id="IPR000515">
    <property type="entry name" value="MetI-like"/>
</dbReference>
<dbReference type="Proteomes" id="UP000094869">
    <property type="component" value="Unassembled WGS sequence"/>
</dbReference>
<dbReference type="PROSITE" id="PS50928">
    <property type="entry name" value="ABC_TM1"/>
    <property type="match status" value="1"/>
</dbReference>
<sequence length="295" mass="33056">MKKKKLVRQFQYEIFFLPALIAFTTFTIIPLLKTIMYSVTDFNGVNHEYRFVGLKNFIGVFQDEVMRQALFNTLFYTFCTMILINVLSIPLAVFLDKKTKLKSAERAIFFFPSIVSALLLGYIWGYILSPLPTGAANSLLGNLGLSPIGWTSTSWGARLCIIAVAVWTSTGWHATVYLAYLQAISQEYYEAASIDGASKWKQFTKITIPMLAPGFTVNTLLLLTNGLKVYDLPYALTKGGPGFSNYTVTQVIIQRGISEKQYGASTALATIFIILVMIISCIQFMAMRKREEDLS</sequence>
<evidence type="ECO:0000256" key="7">
    <source>
        <dbReference type="RuleBase" id="RU363032"/>
    </source>
</evidence>
<dbReference type="CDD" id="cd06261">
    <property type="entry name" value="TM_PBP2"/>
    <property type="match status" value="1"/>
</dbReference>
<accession>A0A1E3UKK3</accession>
<evidence type="ECO:0000256" key="2">
    <source>
        <dbReference type="ARBA" id="ARBA00022448"/>
    </source>
</evidence>
<evidence type="ECO:0000256" key="4">
    <source>
        <dbReference type="ARBA" id="ARBA00022692"/>
    </source>
</evidence>
<dbReference type="SUPFAM" id="SSF161098">
    <property type="entry name" value="MetI-like"/>
    <property type="match status" value="1"/>
</dbReference>
<reference evidence="9 12" key="1">
    <citation type="submission" date="2016-07" db="EMBL/GenBank/DDBJ databases">
        <title>Characterization of isolates of Eisenbergiella tayi derived from blood cultures, using whole genome sequencing.</title>
        <authorList>
            <person name="Burdz T."/>
            <person name="Wiebe D."/>
            <person name="Huynh C."/>
            <person name="Bernard K."/>
        </authorList>
    </citation>
    <scope>NUCLEOTIDE SEQUENCE [LARGE SCALE GENOMIC DNA]</scope>
    <source>
        <strain evidence="9 12">NML 110608</strain>
    </source>
</reference>
<comment type="subcellular location">
    <subcellularLocation>
        <location evidence="1 7">Cell membrane</location>
        <topology evidence="1 7">Multi-pass membrane protein</topology>
    </subcellularLocation>
</comment>
<dbReference type="GO" id="GO:0005886">
    <property type="term" value="C:plasma membrane"/>
    <property type="evidence" value="ECO:0007669"/>
    <property type="project" value="UniProtKB-SubCell"/>
</dbReference>
<dbReference type="InterPro" id="IPR035906">
    <property type="entry name" value="MetI-like_sf"/>
</dbReference>
<evidence type="ECO:0000256" key="6">
    <source>
        <dbReference type="ARBA" id="ARBA00023136"/>
    </source>
</evidence>
<keyword evidence="2 7" id="KW-0813">Transport</keyword>
<comment type="caution">
    <text evidence="10">The sequence shown here is derived from an EMBL/GenBank/DDBJ whole genome shotgun (WGS) entry which is preliminary data.</text>
</comment>
<feature type="transmembrane region" description="Helical" evidence="7">
    <location>
        <begin position="74"/>
        <end position="95"/>
    </location>
</feature>
<dbReference type="EMBL" id="MEHD01000024">
    <property type="protein sequence ID" value="ODR55487.1"/>
    <property type="molecule type" value="Genomic_DNA"/>
</dbReference>
<feature type="transmembrane region" description="Helical" evidence="7">
    <location>
        <begin position="107"/>
        <end position="127"/>
    </location>
</feature>
<dbReference type="EMBL" id="MCGH01000004">
    <property type="protein sequence ID" value="ODM02492.1"/>
    <property type="molecule type" value="Genomic_DNA"/>
</dbReference>
<keyword evidence="3" id="KW-1003">Cell membrane</keyword>
<protein>
    <submittedName>
        <fullName evidence="10">ABC transporter permease</fullName>
    </submittedName>
    <submittedName>
        <fullName evidence="9">Lactose transport system permease protein LacF</fullName>
    </submittedName>
</protein>
<evidence type="ECO:0000313" key="14">
    <source>
        <dbReference type="Proteomes" id="UP000094869"/>
    </source>
</evidence>
<dbReference type="PANTHER" id="PTHR30193">
    <property type="entry name" value="ABC TRANSPORTER PERMEASE PROTEIN"/>
    <property type="match status" value="1"/>
</dbReference>
<evidence type="ECO:0000313" key="11">
    <source>
        <dbReference type="EMBL" id="ODR55487.1"/>
    </source>
</evidence>
<dbReference type="InterPro" id="IPR051393">
    <property type="entry name" value="ABC_transporter_permease"/>
</dbReference>
<keyword evidence="6 7" id="KW-0472">Membrane</keyword>
<dbReference type="GO" id="GO:0055085">
    <property type="term" value="P:transmembrane transport"/>
    <property type="evidence" value="ECO:0007669"/>
    <property type="project" value="InterPro"/>
</dbReference>
<feature type="transmembrane region" description="Helical" evidence="7">
    <location>
        <begin position="12"/>
        <end position="32"/>
    </location>
</feature>